<organism evidence="2 3">
    <name type="scientific">Mola mola</name>
    <name type="common">Ocean sunfish</name>
    <name type="synonym">Tetraodon mola</name>
    <dbReference type="NCBI Taxonomy" id="94237"/>
    <lineage>
        <taxon>Eukaryota</taxon>
        <taxon>Metazoa</taxon>
        <taxon>Chordata</taxon>
        <taxon>Craniata</taxon>
        <taxon>Vertebrata</taxon>
        <taxon>Euteleostomi</taxon>
        <taxon>Actinopterygii</taxon>
        <taxon>Neopterygii</taxon>
        <taxon>Teleostei</taxon>
        <taxon>Neoteleostei</taxon>
        <taxon>Acanthomorphata</taxon>
        <taxon>Eupercaria</taxon>
        <taxon>Tetraodontiformes</taxon>
        <taxon>Molidae</taxon>
        <taxon>Mola</taxon>
    </lineage>
</organism>
<proteinExistence type="predicted"/>
<name>A0A3Q3X7M2_MOLML</name>
<evidence type="ECO:0000256" key="1">
    <source>
        <dbReference type="SAM" id="SignalP"/>
    </source>
</evidence>
<dbReference type="Ensembl" id="ENSMMOT00000021795.1">
    <property type="protein sequence ID" value="ENSMMOP00000021439.1"/>
    <property type="gene ID" value="ENSMMOG00000016298.1"/>
</dbReference>
<reference evidence="2" key="2">
    <citation type="submission" date="2025-09" db="UniProtKB">
        <authorList>
            <consortium name="Ensembl"/>
        </authorList>
    </citation>
    <scope>IDENTIFICATION</scope>
</reference>
<dbReference type="Proteomes" id="UP000261620">
    <property type="component" value="Unplaced"/>
</dbReference>
<protein>
    <submittedName>
        <fullName evidence="2">Uncharacterized protein</fullName>
    </submittedName>
</protein>
<keyword evidence="1" id="KW-0732">Signal</keyword>
<sequence>VCLCVHLMFPAPSQLLCLFLLLSQQVGSCFLFGWGLCPGPTEIMNLLLIIHRVFCEPLHGGTIFCIRRRKRGSAHAHVGATAGENCSQQGLQNRATRAKHIYMDIRVKSEKEDVWGELYLLWQLHLAQLS</sequence>
<reference evidence="2" key="1">
    <citation type="submission" date="2025-08" db="UniProtKB">
        <authorList>
            <consortium name="Ensembl"/>
        </authorList>
    </citation>
    <scope>IDENTIFICATION</scope>
</reference>
<dbReference type="AlphaFoldDB" id="A0A3Q3X7M2"/>
<accession>A0A3Q3X7M2</accession>
<evidence type="ECO:0000313" key="2">
    <source>
        <dbReference type="Ensembl" id="ENSMMOP00000021439.1"/>
    </source>
</evidence>
<evidence type="ECO:0000313" key="3">
    <source>
        <dbReference type="Proteomes" id="UP000261620"/>
    </source>
</evidence>
<feature type="chain" id="PRO_5018523535" evidence="1">
    <location>
        <begin position="29"/>
        <end position="130"/>
    </location>
</feature>
<feature type="signal peptide" evidence="1">
    <location>
        <begin position="1"/>
        <end position="28"/>
    </location>
</feature>
<keyword evidence="3" id="KW-1185">Reference proteome</keyword>